<dbReference type="PATRIC" id="fig|186479.3.peg.2022"/>
<dbReference type="Proteomes" id="UP000050509">
    <property type="component" value="Unassembled WGS sequence"/>
</dbReference>
<proteinExistence type="predicted"/>
<organism evidence="2 3">
    <name type="scientific">Kouleothrix aurantiaca</name>
    <dbReference type="NCBI Taxonomy" id="186479"/>
    <lineage>
        <taxon>Bacteria</taxon>
        <taxon>Bacillati</taxon>
        <taxon>Chloroflexota</taxon>
        <taxon>Chloroflexia</taxon>
        <taxon>Chloroflexales</taxon>
        <taxon>Roseiflexineae</taxon>
        <taxon>Roseiflexaceae</taxon>
        <taxon>Kouleothrix</taxon>
    </lineage>
</organism>
<evidence type="ECO:0000313" key="2">
    <source>
        <dbReference type="EMBL" id="KPV54806.1"/>
    </source>
</evidence>
<dbReference type="PANTHER" id="PTHR48084">
    <property type="entry name" value="2-OXOGLUTARATE OXIDOREDUCTASE SUBUNIT KORB-RELATED"/>
    <property type="match status" value="1"/>
</dbReference>
<dbReference type="InterPro" id="IPR032686">
    <property type="entry name" value="PFO_beta_C"/>
</dbReference>
<dbReference type="Pfam" id="PF12367">
    <property type="entry name" value="PFO_beta_C"/>
    <property type="match status" value="1"/>
</dbReference>
<dbReference type="Gene3D" id="3.40.50.970">
    <property type="match status" value="1"/>
</dbReference>
<comment type="caution">
    <text evidence="2">The sequence shown here is derived from an EMBL/GenBank/DDBJ whole genome shotgun (WGS) entry which is preliminary data.</text>
</comment>
<evidence type="ECO:0000313" key="3">
    <source>
        <dbReference type="Proteomes" id="UP000050509"/>
    </source>
</evidence>
<evidence type="ECO:0000259" key="1">
    <source>
        <dbReference type="Pfam" id="PF12367"/>
    </source>
</evidence>
<reference evidence="2 3" key="1">
    <citation type="submission" date="2015-09" db="EMBL/GenBank/DDBJ databases">
        <title>Draft genome sequence of Kouleothrix aurantiaca JCM 19913.</title>
        <authorList>
            <person name="Hemp J."/>
        </authorList>
    </citation>
    <scope>NUCLEOTIDE SEQUENCE [LARGE SCALE GENOMIC DNA]</scope>
    <source>
        <strain evidence="2 3">COM-B</strain>
    </source>
</reference>
<keyword evidence="3" id="KW-1185">Reference proteome</keyword>
<dbReference type="AlphaFoldDB" id="A0A0P9HIS5"/>
<dbReference type="PANTHER" id="PTHR48084:SF5">
    <property type="entry name" value="BLR6744 PROTEIN"/>
    <property type="match status" value="1"/>
</dbReference>
<protein>
    <submittedName>
        <fullName evidence="2">2-oxoglutarate ferredoxin oxidoreductase subunit beta</fullName>
    </submittedName>
</protein>
<dbReference type="SUPFAM" id="SSF52518">
    <property type="entry name" value="Thiamin diphosphate-binding fold (THDP-binding)"/>
    <property type="match status" value="1"/>
</dbReference>
<accession>A0A0P9HIS5</accession>
<sequence length="168" mass="19317">GCVARSCAGDAKQVRELLKAAMSFNGTAVLDIISPCVTFNNHHDSTKSYDYGKEHEERIQDIQFIPKFNEVEVEYEEGEEQIVQMHDGPAIKLKKLDREYDPTNKWRAMELLEEARKKQEFVTGLIYINEQRKTLPEVMQMSETPLAALPDEKLRPTREAFAQVMAKL</sequence>
<dbReference type="InterPro" id="IPR029061">
    <property type="entry name" value="THDP-binding"/>
</dbReference>
<name>A0A0P9HIS5_9CHLR</name>
<feature type="non-terminal residue" evidence="2">
    <location>
        <position position="1"/>
    </location>
</feature>
<dbReference type="EMBL" id="LJCR01000015">
    <property type="protein sequence ID" value="KPV54806.1"/>
    <property type="molecule type" value="Genomic_DNA"/>
</dbReference>
<feature type="domain" description="Pyruvate ferredoxin oxidoreductase beta subunit C-terminal" evidence="1">
    <location>
        <begin position="93"/>
        <end position="140"/>
    </location>
</feature>
<gene>
    <name evidence="2" type="ORF">SE17_01535</name>
</gene>
<dbReference type="InterPro" id="IPR051457">
    <property type="entry name" value="2-oxoacid:Fd_oxidoreductase"/>
</dbReference>